<comment type="caution">
    <text evidence="1">The sequence shown here is derived from an EMBL/GenBank/DDBJ whole genome shotgun (WGS) entry which is preliminary data.</text>
</comment>
<reference evidence="1 2" key="1">
    <citation type="submission" date="2017-03" db="EMBL/GenBank/DDBJ databases">
        <title>Genome Survey of Euroglyphus maynei.</title>
        <authorList>
            <person name="Arlian L.G."/>
            <person name="Morgan M.S."/>
            <person name="Rider S.D."/>
        </authorList>
    </citation>
    <scope>NUCLEOTIDE SEQUENCE [LARGE SCALE GENOMIC DNA]</scope>
    <source>
        <strain evidence="1">Arlian Lab</strain>
        <tissue evidence="1">Whole body</tissue>
    </source>
</reference>
<gene>
    <name evidence="1" type="ORF">BLA29_015546</name>
</gene>
<proteinExistence type="predicted"/>
<evidence type="ECO:0000313" key="1">
    <source>
        <dbReference type="EMBL" id="OTF80043.1"/>
    </source>
</evidence>
<dbReference type="AlphaFoldDB" id="A0A1Y3BJQ0"/>
<protein>
    <submittedName>
        <fullName evidence="1">Uncharacterized protein</fullName>
    </submittedName>
</protein>
<dbReference type="Proteomes" id="UP000194236">
    <property type="component" value="Unassembled WGS sequence"/>
</dbReference>
<sequence>MVVMLRMMMEVFQVSGLHSDHFL</sequence>
<accession>A0A1Y3BJQ0</accession>
<evidence type="ECO:0000313" key="2">
    <source>
        <dbReference type="Proteomes" id="UP000194236"/>
    </source>
</evidence>
<name>A0A1Y3BJQ0_EURMA</name>
<keyword evidence="2" id="KW-1185">Reference proteome</keyword>
<organism evidence="1 2">
    <name type="scientific">Euroglyphus maynei</name>
    <name type="common">Mayne's house dust mite</name>
    <dbReference type="NCBI Taxonomy" id="6958"/>
    <lineage>
        <taxon>Eukaryota</taxon>
        <taxon>Metazoa</taxon>
        <taxon>Ecdysozoa</taxon>
        <taxon>Arthropoda</taxon>
        <taxon>Chelicerata</taxon>
        <taxon>Arachnida</taxon>
        <taxon>Acari</taxon>
        <taxon>Acariformes</taxon>
        <taxon>Sarcoptiformes</taxon>
        <taxon>Astigmata</taxon>
        <taxon>Psoroptidia</taxon>
        <taxon>Analgoidea</taxon>
        <taxon>Pyroglyphidae</taxon>
        <taxon>Pyroglyphinae</taxon>
        <taxon>Euroglyphus</taxon>
    </lineage>
</organism>
<dbReference type="EMBL" id="MUJZ01020131">
    <property type="protein sequence ID" value="OTF80043.1"/>
    <property type="molecule type" value="Genomic_DNA"/>
</dbReference>